<organism evidence="2 3">
    <name type="scientific">Hexamita inflata</name>
    <dbReference type="NCBI Taxonomy" id="28002"/>
    <lineage>
        <taxon>Eukaryota</taxon>
        <taxon>Metamonada</taxon>
        <taxon>Diplomonadida</taxon>
        <taxon>Hexamitidae</taxon>
        <taxon>Hexamitinae</taxon>
        <taxon>Hexamita</taxon>
    </lineage>
</organism>
<comment type="caution">
    <text evidence="2">The sequence shown here is derived from an EMBL/GenBank/DDBJ whole genome shotgun (WGS) entry which is preliminary data.</text>
</comment>
<keyword evidence="3" id="KW-1185">Reference proteome</keyword>
<evidence type="ECO:0000256" key="1">
    <source>
        <dbReference type="SAM" id="Coils"/>
    </source>
</evidence>
<evidence type="ECO:0000313" key="3">
    <source>
        <dbReference type="Proteomes" id="UP001642409"/>
    </source>
</evidence>
<dbReference type="EMBL" id="CAXDID020000023">
    <property type="protein sequence ID" value="CAL5989008.1"/>
    <property type="molecule type" value="Genomic_DNA"/>
</dbReference>
<name>A0ABP1HAT7_9EUKA</name>
<sequence>MFAECNFDLGYFLGNAQIKDLSTYDTRENYLLLSAQYLRDQLIKLVNQNIQNQKQNKTLYDQQKAQIKQLQLILDDYTTNMRIKQQHLQSNISETQSKLDAFNIQNSELEQTFSTLKSNTDAQINQLQNQIQIINSQFSENQHQMNLKHVQEENAQISIIQNQLEQINTIEKDINGQKSEIQKLLIMNELNEQAHFKMVRDLQMQIIITNQQSMLNARRVLDNKSAFDSIYLVKLKVERLKIKGFAQEVLKRKQEIILRDDRIRYEFQKKQIADLMKLKSAKELTQKSHTDTRNALEAEITQLKDQCTELETTIDSFKRELPENSFQKLKKIFQNRQVTIENLYKKPLENPVAAAQKPVWNLPKVYEVKQTSNKPTFALKVIDAKFKTDKDVTKSCCEKKFQNKSKFALSGNEFVQLVNIQRPKSGK</sequence>
<protein>
    <submittedName>
        <fullName evidence="2">Hypothetical_protein</fullName>
    </submittedName>
</protein>
<evidence type="ECO:0000313" key="2">
    <source>
        <dbReference type="EMBL" id="CAL5989008.1"/>
    </source>
</evidence>
<feature type="coiled-coil region" evidence="1">
    <location>
        <begin position="60"/>
        <end position="180"/>
    </location>
</feature>
<keyword evidence="1" id="KW-0175">Coiled coil</keyword>
<gene>
    <name evidence="2" type="ORF">HINF_LOCUS10651</name>
</gene>
<feature type="coiled-coil region" evidence="1">
    <location>
        <begin position="286"/>
        <end position="320"/>
    </location>
</feature>
<accession>A0ABP1HAT7</accession>
<dbReference type="Proteomes" id="UP001642409">
    <property type="component" value="Unassembled WGS sequence"/>
</dbReference>
<proteinExistence type="predicted"/>
<reference evidence="2 3" key="1">
    <citation type="submission" date="2024-07" db="EMBL/GenBank/DDBJ databases">
        <authorList>
            <person name="Akdeniz Z."/>
        </authorList>
    </citation>
    <scope>NUCLEOTIDE SEQUENCE [LARGE SCALE GENOMIC DNA]</scope>
</reference>